<keyword evidence="1" id="KW-0489">Methyltransferase</keyword>
<evidence type="ECO:0000313" key="7">
    <source>
        <dbReference type="Proteomes" id="UP000094741"/>
    </source>
</evidence>
<dbReference type="InterPro" id="IPR029063">
    <property type="entry name" value="SAM-dependent_MTases_sf"/>
</dbReference>
<comment type="caution">
    <text evidence="6">The sequence shown here is derived from an EMBL/GenBank/DDBJ whole genome shotgun (WGS) entry which is preliminary data.</text>
</comment>
<dbReference type="PRINTS" id="PR00508">
    <property type="entry name" value="S21N4MTFRASE"/>
</dbReference>
<evidence type="ECO:0000256" key="3">
    <source>
        <dbReference type="RuleBase" id="RU362026"/>
    </source>
</evidence>
<evidence type="ECO:0000259" key="5">
    <source>
        <dbReference type="Pfam" id="PF14338"/>
    </source>
</evidence>
<reference evidence="6 7" key="1">
    <citation type="journal article" date="2012" name="Science">
        <title>Ecological populations of bacteria act as socially cohesive units of antibiotic production and resistance.</title>
        <authorList>
            <person name="Cordero O.X."/>
            <person name="Wildschutte H."/>
            <person name="Kirkup B."/>
            <person name="Proehl S."/>
            <person name="Ngo L."/>
            <person name="Hussain F."/>
            <person name="Le Roux F."/>
            <person name="Mincer T."/>
            <person name="Polz M.F."/>
        </authorList>
    </citation>
    <scope>NUCLEOTIDE SEQUENCE [LARGE SCALE GENOMIC DNA]</scope>
    <source>
        <strain evidence="6 7">ZF-129</strain>
    </source>
</reference>
<dbReference type="InterPro" id="IPR001091">
    <property type="entry name" value="RM_Methyltransferase"/>
</dbReference>
<dbReference type="InterPro" id="IPR025745">
    <property type="entry name" value="Mrr-like_N_dom"/>
</dbReference>
<dbReference type="Pfam" id="PF14338">
    <property type="entry name" value="Mrr_N"/>
    <property type="match status" value="1"/>
</dbReference>
<sequence>MQLELFEAVREVYEESKSNVSQGQLYSEVARKLGVNPNDHVKKVGKSQASHNLFHRKIRWCQMALKQQKLIENVSKGTWRLTGKEKEKITVIEQGKSILAMSTKLGIAICAKAETVFNEGIIKEDINLVLTSLPYPLQNPRLYGGPSDEKQWVDFIMTVLEPIIKRLGEGASMLLNIGQDCFLEGLCAKKLHIERLTIALVDAGLFLVDRIAWASNKIPSPYFYACKIKKLLLAGYEPCLWLTNNPKALRSDNQRVLLPHSEKHKKYVARGGVKKASHSGDGAHIKSQGDFGTLSKGKIPTNVVYIPNKCKDNEMVNAYADALGIVRHGAKFPTNLARFFIKLLSREGDFVVDPMAGTLNVGHAAEELNRKWVNIDMVWDYVRQGFIRFEKYDAYYNPAFLNPPLIRAA</sequence>
<evidence type="ECO:0000259" key="4">
    <source>
        <dbReference type="Pfam" id="PF01555"/>
    </source>
</evidence>
<keyword evidence="2" id="KW-0808">Transferase</keyword>
<dbReference type="OrthoDB" id="9816043at2"/>
<name>A0A1E5BIU3_9VIBR</name>
<proteinExistence type="inferred from homology"/>
<dbReference type="InterPro" id="IPR002941">
    <property type="entry name" value="DNA_methylase_N4/N6"/>
</dbReference>
<organism evidence="6 7">
    <name type="scientific">Vibrio genomosp. F10 str. ZF-129</name>
    <dbReference type="NCBI Taxonomy" id="1187848"/>
    <lineage>
        <taxon>Bacteria</taxon>
        <taxon>Pseudomonadati</taxon>
        <taxon>Pseudomonadota</taxon>
        <taxon>Gammaproteobacteria</taxon>
        <taxon>Vibrionales</taxon>
        <taxon>Vibrionaceae</taxon>
        <taxon>Vibrio</taxon>
    </lineage>
</organism>
<dbReference type="Proteomes" id="UP000094741">
    <property type="component" value="Unassembled WGS sequence"/>
</dbReference>
<dbReference type="GO" id="GO:0003677">
    <property type="term" value="F:DNA binding"/>
    <property type="evidence" value="ECO:0007669"/>
    <property type="project" value="InterPro"/>
</dbReference>
<dbReference type="Pfam" id="PF01555">
    <property type="entry name" value="N6_N4_Mtase"/>
    <property type="match status" value="1"/>
</dbReference>
<dbReference type="STRING" id="1187848.A1QO_04245"/>
<dbReference type="EMBL" id="AJYQ02000020">
    <property type="protein sequence ID" value="OEE37323.1"/>
    <property type="molecule type" value="Genomic_DNA"/>
</dbReference>
<dbReference type="GO" id="GO:0008170">
    <property type="term" value="F:N-methyltransferase activity"/>
    <property type="evidence" value="ECO:0007669"/>
    <property type="project" value="InterPro"/>
</dbReference>
<evidence type="ECO:0000256" key="2">
    <source>
        <dbReference type="ARBA" id="ARBA00022679"/>
    </source>
</evidence>
<evidence type="ECO:0000256" key="1">
    <source>
        <dbReference type="ARBA" id="ARBA00022603"/>
    </source>
</evidence>
<dbReference type="GO" id="GO:0032259">
    <property type="term" value="P:methylation"/>
    <property type="evidence" value="ECO:0007669"/>
    <property type="project" value="UniProtKB-KW"/>
</dbReference>
<dbReference type="eggNOG" id="COG0863">
    <property type="taxonomic scope" value="Bacteria"/>
</dbReference>
<feature type="domain" description="Restriction system protein Mrr-like N-terminal" evidence="5">
    <location>
        <begin position="12"/>
        <end position="85"/>
    </location>
</feature>
<dbReference type="EC" id="2.1.1.-" evidence="3"/>
<gene>
    <name evidence="6" type="ORF">A1QO_04245</name>
</gene>
<dbReference type="RefSeq" id="WP_017041803.1">
    <property type="nucleotide sequence ID" value="NZ_AJYQ02000020.1"/>
</dbReference>
<dbReference type="AlphaFoldDB" id="A0A1E5BIU3"/>
<accession>A0A1E5BIU3</accession>
<feature type="domain" description="DNA methylase N-4/N-6" evidence="4">
    <location>
        <begin position="126"/>
        <end position="384"/>
    </location>
</feature>
<dbReference type="SUPFAM" id="SSF53335">
    <property type="entry name" value="S-adenosyl-L-methionine-dependent methyltransferases"/>
    <property type="match status" value="1"/>
</dbReference>
<dbReference type="Gene3D" id="3.40.50.150">
    <property type="entry name" value="Vaccinia Virus protein VP39"/>
    <property type="match status" value="1"/>
</dbReference>
<comment type="similarity">
    <text evidence="3">Belongs to the N(4)/N(6)-methyltransferase family.</text>
</comment>
<evidence type="ECO:0000313" key="6">
    <source>
        <dbReference type="EMBL" id="OEE37323.1"/>
    </source>
</evidence>
<protein>
    <recommendedName>
        <fullName evidence="3">Methyltransferase</fullName>
        <ecNumber evidence="3">2.1.1.-</ecNumber>
    </recommendedName>
</protein>